<protein>
    <recommendedName>
        <fullName evidence="3">N-acetyltransferase domain-containing protein</fullName>
    </recommendedName>
</protein>
<gene>
    <name evidence="1" type="ORF">WMW72_06775</name>
</gene>
<proteinExistence type="predicted"/>
<reference evidence="1 2" key="1">
    <citation type="submission" date="2024-04" db="EMBL/GenBank/DDBJ databases">
        <title>draft genome sequnece of Paenibacillus filicis.</title>
        <authorList>
            <person name="Kim D.-U."/>
        </authorList>
    </citation>
    <scope>NUCLEOTIDE SEQUENCE [LARGE SCALE GENOMIC DNA]</scope>
    <source>
        <strain evidence="1 2">KACC14197</strain>
    </source>
</reference>
<dbReference type="InterPro" id="IPR016181">
    <property type="entry name" value="Acyl_CoA_acyltransferase"/>
</dbReference>
<organism evidence="1 2">
    <name type="scientific">Paenibacillus filicis</name>
    <dbReference type="NCBI Taxonomy" id="669464"/>
    <lineage>
        <taxon>Bacteria</taxon>
        <taxon>Bacillati</taxon>
        <taxon>Bacillota</taxon>
        <taxon>Bacilli</taxon>
        <taxon>Bacillales</taxon>
        <taxon>Paenibacillaceae</taxon>
        <taxon>Paenibacillus</taxon>
    </lineage>
</organism>
<accession>A0ABU9DIN5</accession>
<dbReference type="SUPFAM" id="SSF55729">
    <property type="entry name" value="Acyl-CoA N-acyltransferases (Nat)"/>
    <property type="match status" value="1"/>
</dbReference>
<comment type="caution">
    <text evidence="1">The sequence shown here is derived from an EMBL/GenBank/DDBJ whole genome shotgun (WGS) entry which is preliminary data.</text>
</comment>
<evidence type="ECO:0008006" key="3">
    <source>
        <dbReference type="Google" id="ProtNLM"/>
    </source>
</evidence>
<dbReference type="Proteomes" id="UP001469365">
    <property type="component" value="Unassembled WGS sequence"/>
</dbReference>
<name>A0ABU9DIN5_9BACL</name>
<keyword evidence="2" id="KW-1185">Reference proteome</keyword>
<sequence>MTIHFVRCESDDDFAKASSFMLQHRFDLDPAMTTLDAVALMYTYITEGHLIQVLDGEGRVIAIGAYYYGSRGQAAQDEETALIDMALVDWNHRGTRLFLKGLTFMIGQIIEHHPKVQEVRVVAQAKNAYTCRLYGKFLEQAGTREGSSGQEMLFCGKVNNLTSILKKWNKV</sequence>
<evidence type="ECO:0000313" key="2">
    <source>
        <dbReference type="Proteomes" id="UP001469365"/>
    </source>
</evidence>
<dbReference type="EMBL" id="JBBPCC010000003">
    <property type="protein sequence ID" value="MEK8127618.1"/>
    <property type="molecule type" value="Genomic_DNA"/>
</dbReference>
<evidence type="ECO:0000313" key="1">
    <source>
        <dbReference type="EMBL" id="MEK8127618.1"/>
    </source>
</evidence>
<dbReference type="RefSeq" id="WP_341414676.1">
    <property type="nucleotide sequence ID" value="NZ_JBBPCC010000003.1"/>
</dbReference>